<protein>
    <submittedName>
        <fullName evidence="9">Predicted arabinose efflux permease, MFS family</fullName>
    </submittedName>
</protein>
<evidence type="ECO:0000256" key="1">
    <source>
        <dbReference type="ARBA" id="ARBA00004651"/>
    </source>
</evidence>
<feature type="transmembrane region" description="Helical" evidence="7">
    <location>
        <begin position="113"/>
        <end position="132"/>
    </location>
</feature>
<evidence type="ECO:0000256" key="2">
    <source>
        <dbReference type="ARBA" id="ARBA00022448"/>
    </source>
</evidence>
<dbReference type="PROSITE" id="PS50850">
    <property type="entry name" value="MFS"/>
    <property type="match status" value="1"/>
</dbReference>
<dbReference type="CDD" id="cd06173">
    <property type="entry name" value="MFS_MefA_like"/>
    <property type="match status" value="1"/>
</dbReference>
<keyword evidence="4 7" id="KW-0812">Transmembrane</keyword>
<dbReference type="AlphaFoldDB" id="A0A1M6CY44"/>
<organism evidence="9 10">
    <name type="scientific">Parasporobacterium paucivorans DSM 15970</name>
    <dbReference type="NCBI Taxonomy" id="1122934"/>
    <lineage>
        <taxon>Bacteria</taxon>
        <taxon>Bacillati</taxon>
        <taxon>Bacillota</taxon>
        <taxon>Clostridia</taxon>
        <taxon>Lachnospirales</taxon>
        <taxon>Lachnospiraceae</taxon>
        <taxon>Parasporobacterium</taxon>
    </lineage>
</organism>
<keyword evidence="6 7" id="KW-0472">Membrane</keyword>
<dbReference type="InterPro" id="IPR020846">
    <property type="entry name" value="MFS_dom"/>
</dbReference>
<dbReference type="GO" id="GO:0005886">
    <property type="term" value="C:plasma membrane"/>
    <property type="evidence" value="ECO:0007669"/>
    <property type="project" value="UniProtKB-SubCell"/>
</dbReference>
<dbReference type="Proteomes" id="UP000184342">
    <property type="component" value="Unassembled WGS sequence"/>
</dbReference>
<dbReference type="EMBL" id="FQYT01000005">
    <property type="protein sequence ID" value="SHI65899.1"/>
    <property type="molecule type" value="Genomic_DNA"/>
</dbReference>
<dbReference type="PANTHER" id="PTHR23513:SF11">
    <property type="entry name" value="STAPHYLOFERRIN A TRANSPORTER"/>
    <property type="match status" value="1"/>
</dbReference>
<comment type="subcellular location">
    <subcellularLocation>
        <location evidence="1">Cell membrane</location>
        <topology evidence="1">Multi-pass membrane protein</topology>
    </subcellularLocation>
</comment>
<feature type="transmembrane region" description="Helical" evidence="7">
    <location>
        <begin position="321"/>
        <end position="341"/>
    </location>
</feature>
<feature type="transmembrane region" description="Helical" evidence="7">
    <location>
        <begin position="196"/>
        <end position="218"/>
    </location>
</feature>
<feature type="transmembrane region" description="Helical" evidence="7">
    <location>
        <begin position="76"/>
        <end position="92"/>
    </location>
</feature>
<dbReference type="STRING" id="1122934.SAMN02745691_00621"/>
<evidence type="ECO:0000256" key="4">
    <source>
        <dbReference type="ARBA" id="ARBA00022692"/>
    </source>
</evidence>
<feature type="transmembrane region" description="Helical" evidence="7">
    <location>
        <begin position="18"/>
        <end position="42"/>
    </location>
</feature>
<dbReference type="InterPro" id="IPR036259">
    <property type="entry name" value="MFS_trans_sf"/>
</dbReference>
<dbReference type="SUPFAM" id="SSF103473">
    <property type="entry name" value="MFS general substrate transporter"/>
    <property type="match status" value="1"/>
</dbReference>
<dbReference type="GO" id="GO:0022857">
    <property type="term" value="F:transmembrane transporter activity"/>
    <property type="evidence" value="ECO:0007669"/>
    <property type="project" value="InterPro"/>
</dbReference>
<gene>
    <name evidence="9" type="ORF">SAMN02745691_00621</name>
</gene>
<dbReference type="InterPro" id="IPR010290">
    <property type="entry name" value="TM_effector"/>
</dbReference>
<feature type="transmembrane region" description="Helical" evidence="7">
    <location>
        <begin position="257"/>
        <end position="274"/>
    </location>
</feature>
<sequence length="375" mass="40878">MQNIAQPWLAYTLTKSPLLLSLIGALQFTPMLIFALFAGVIVDRFPKKNIIFLTQLASLIITLILVLLVWSGQIKYWHLLILATALGIVNTLDMPARQSFVIELVGREDLMNAIALNSMTFNLARIIGPAVAGLVMSFWGIGTCFLVNSISFAAVIISLFFIKPNYIQNAYKAKVNIAEQIKGGVRYILKNKTLSYAVLVLAIVGTFAPNFNVLIPVFSAEILNSGEMGFGLLMSFMGVGSFLGAMYIAISSKTGPNKLLVSAAPVVVGALLIITGYTHLFFVTGVLIGITGFFLIAFLSSVNSTLQINSSNEYRGRVMSIYTLVFAGSTPFGNLYAGWFADHFNPRIGFAACGSVIILLMIPVYLKKMKKSVRR</sequence>
<evidence type="ECO:0000313" key="9">
    <source>
        <dbReference type="EMBL" id="SHI65899.1"/>
    </source>
</evidence>
<reference evidence="9 10" key="1">
    <citation type="submission" date="2016-11" db="EMBL/GenBank/DDBJ databases">
        <authorList>
            <person name="Jaros S."/>
            <person name="Januszkiewicz K."/>
            <person name="Wedrychowicz H."/>
        </authorList>
    </citation>
    <scope>NUCLEOTIDE SEQUENCE [LARGE SCALE GENOMIC DNA]</scope>
    <source>
        <strain evidence="9 10">DSM 15970</strain>
    </source>
</reference>
<keyword evidence="2" id="KW-0813">Transport</keyword>
<evidence type="ECO:0000256" key="5">
    <source>
        <dbReference type="ARBA" id="ARBA00022989"/>
    </source>
</evidence>
<feature type="transmembrane region" description="Helical" evidence="7">
    <location>
        <begin position="138"/>
        <end position="162"/>
    </location>
</feature>
<feature type="transmembrane region" description="Helical" evidence="7">
    <location>
        <begin position="280"/>
        <end position="300"/>
    </location>
</feature>
<feature type="domain" description="Major facilitator superfamily (MFS) profile" evidence="8">
    <location>
        <begin position="1"/>
        <end position="166"/>
    </location>
</feature>
<evidence type="ECO:0000259" key="8">
    <source>
        <dbReference type="PROSITE" id="PS50850"/>
    </source>
</evidence>
<dbReference type="Gene3D" id="1.20.1250.20">
    <property type="entry name" value="MFS general substrate transporter like domains"/>
    <property type="match status" value="1"/>
</dbReference>
<keyword evidence="5 7" id="KW-1133">Transmembrane helix</keyword>
<feature type="transmembrane region" description="Helical" evidence="7">
    <location>
        <begin position="347"/>
        <end position="366"/>
    </location>
</feature>
<accession>A0A1M6CY44</accession>
<feature type="transmembrane region" description="Helical" evidence="7">
    <location>
        <begin position="230"/>
        <end position="250"/>
    </location>
</feature>
<evidence type="ECO:0000256" key="6">
    <source>
        <dbReference type="ARBA" id="ARBA00023136"/>
    </source>
</evidence>
<evidence type="ECO:0000313" key="10">
    <source>
        <dbReference type="Proteomes" id="UP000184342"/>
    </source>
</evidence>
<keyword evidence="3" id="KW-1003">Cell membrane</keyword>
<name>A0A1M6CY44_9FIRM</name>
<dbReference type="PANTHER" id="PTHR23513">
    <property type="entry name" value="INTEGRAL MEMBRANE EFFLUX PROTEIN-RELATED"/>
    <property type="match status" value="1"/>
</dbReference>
<feature type="transmembrane region" description="Helical" evidence="7">
    <location>
        <begin position="49"/>
        <end position="70"/>
    </location>
</feature>
<evidence type="ECO:0000256" key="3">
    <source>
        <dbReference type="ARBA" id="ARBA00022475"/>
    </source>
</evidence>
<keyword evidence="10" id="KW-1185">Reference proteome</keyword>
<proteinExistence type="predicted"/>
<evidence type="ECO:0000256" key="7">
    <source>
        <dbReference type="SAM" id="Phobius"/>
    </source>
</evidence>
<dbReference type="Pfam" id="PF05977">
    <property type="entry name" value="MFS_3"/>
    <property type="match status" value="1"/>
</dbReference>